<dbReference type="AlphaFoldDB" id="A0A4Y1RUI7"/>
<dbReference type="GO" id="GO:0080115">
    <property type="term" value="F:myosin XI tail binding"/>
    <property type="evidence" value="ECO:0007669"/>
    <property type="project" value="UniProtKB-ARBA"/>
</dbReference>
<proteinExistence type="predicted"/>
<feature type="non-terminal residue" evidence="7">
    <location>
        <position position="1"/>
    </location>
</feature>
<dbReference type="PROSITE" id="PS51775">
    <property type="entry name" value="GTD_BINDING"/>
    <property type="match status" value="1"/>
</dbReference>
<feature type="coiled-coil region" evidence="5">
    <location>
        <begin position="120"/>
        <end position="179"/>
    </location>
</feature>
<dbReference type="Pfam" id="PF04576">
    <property type="entry name" value="Zein-binding"/>
    <property type="match status" value="1"/>
</dbReference>
<evidence type="ECO:0000256" key="5">
    <source>
        <dbReference type="SAM" id="Coils"/>
    </source>
</evidence>
<protein>
    <recommendedName>
        <fullName evidence="6">GTD-binding domain-containing protein</fullName>
    </recommendedName>
</protein>
<reference evidence="7" key="1">
    <citation type="journal article" date="2019" name="Science">
        <title>Mutation of a bHLH transcription factor allowed almond domestication.</title>
        <authorList>
            <person name="Sanchez-Perez R."/>
            <person name="Pavan S."/>
            <person name="Mazzeo R."/>
            <person name="Moldovan C."/>
            <person name="Aiese Cigliano R."/>
            <person name="Del Cueto J."/>
            <person name="Ricciardi F."/>
            <person name="Lotti C."/>
            <person name="Ricciardi L."/>
            <person name="Dicenta F."/>
            <person name="Lopez-Marques R.L."/>
            <person name="Lindberg Moller B."/>
        </authorList>
    </citation>
    <scope>NUCLEOTIDE SEQUENCE</scope>
</reference>
<gene>
    <name evidence="7" type="ORF">Prudu_019507</name>
</gene>
<evidence type="ECO:0000256" key="1">
    <source>
        <dbReference type="ARBA" id="ARBA00004370"/>
    </source>
</evidence>
<dbReference type="EMBL" id="AP019303">
    <property type="protein sequence ID" value="BBH07538.1"/>
    <property type="molecule type" value="Genomic_DNA"/>
</dbReference>
<feature type="domain" description="GTD-binding" evidence="6">
    <location>
        <begin position="125"/>
        <end position="223"/>
    </location>
</feature>
<feature type="coiled-coil region" evidence="5">
    <location>
        <begin position="454"/>
        <end position="481"/>
    </location>
</feature>
<evidence type="ECO:0000256" key="4">
    <source>
        <dbReference type="ARBA" id="ARBA00023136"/>
    </source>
</evidence>
<organism evidence="7">
    <name type="scientific">Prunus dulcis</name>
    <name type="common">Almond</name>
    <name type="synonym">Amygdalus dulcis</name>
    <dbReference type="NCBI Taxonomy" id="3755"/>
    <lineage>
        <taxon>Eukaryota</taxon>
        <taxon>Viridiplantae</taxon>
        <taxon>Streptophyta</taxon>
        <taxon>Embryophyta</taxon>
        <taxon>Tracheophyta</taxon>
        <taxon>Spermatophyta</taxon>
        <taxon>Magnoliopsida</taxon>
        <taxon>eudicotyledons</taxon>
        <taxon>Gunneridae</taxon>
        <taxon>Pentapetalae</taxon>
        <taxon>rosids</taxon>
        <taxon>fabids</taxon>
        <taxon>Rosales</taxon>
        <taxon>Rosaceae</taxon>
        <taxon>Amygdaloideae</taxon>
        <taxon>Amygdaleae</taxon>
        <taxon>Prunus</taxon>
    </lineage>
</organism>
<evidence type="ECO:0000256" key="3">
    <source>
        <dbReference type="ARBA" id="ARBA00022989"/>
    </source>
</evidence>
<keyword evidence="4" id="KW-0472">Membrane</keyword>
<keyword evidence="5" id="KW-0175">Coiled coil</keyword>
<evidence type="ECO:0000259" key="6">
    <source>
        <dbReference type="PROSITE" id="PS51775"/>
    </source>
</evidence>
<comment type="subcellular location">
    <subcellularLocation>
        <location evidence="1">Membrane</location>
    </subcellularLocation>
</comment>
<name>A0A4Y1RUI7_PRUDU</name>
<evidence type="ECO:0000313" key="7">
    <source>
        <dbReference type="EMBL" id="BBH07538.1"/>
    </source>
</evidence>
<keyword evidence="3" id="KW-1133">Transmembrane helix</keyword>
<keyword evidence="2" id="KW-0812">Transmembrane</keyword>
<evidence type="ECO:0000256" key="2">
    <source>
        <dbReference type="ARBA" id="ARBA00022692"/>
    </source>
</evidence>
<dbReference type="InterPro" id="IPR007656">
    <property type="entry name" value="GTD-bd"/>
</dbReference>
<dbReference type="PANTHER" id="PTHR31422">
    <property type="entry name" value="BNAANNG28530D PROTEIN"/>
    <property type="match status" value="1"/>
</dbReference>
<dbReference type="PANTHER" id="PTHR31422:SF0">
    <property type="entry name" value="MYOSIN-BINDING PROTEIN 7"/>
    <property type="match status" value="1"/>
</dbReference>
<sequence length="602" mass="68379">SKATILYFLREKLFSGKIWPAPPALHDFLRFFVLQALSRGTIADGRSAGKEGNALKVLDSKREDLGANVYVVKCSNCECSSSVMSVSSGTWLRSVKRKYSEYEDGNRFFIPGLEIYYNARVQMENECVALRETLSSQQNTIQDLYTELDEERNASSSAANEAMSMILRLQREKAEIQMEARQFKCFVEEKMAHDQQELLALEDLLYKREQAIQALTCEVQVYKHRMMSYGLTESEAEGEKGGFSRIQSMGDFEAQYELPTTPTYEYPPLKCKLNETQGLLEEDDDVTDIEKYAFGETPRGRDHLRNLENRLSQMERCPSSNQLDGDFSGSKNIFEKVVVGYSPRRSRHSGRLSSDSPMYTVREAGSDFGAESPRYNSSLKKVDYVSQSEDYPNTRKLDNASEFGDDMSDRVYTIDSIHNGATYNGFTDAKAGVGDYATAPRGSLNQPDFEDPDIMKLYMRLQALEADRESMRQAMLSMRTDKAQLVLLKEIAQHLCKDMSAEKQMTVKKPSLVGSTSFMSVFKWIKSFVFWRRRARRSKYMFGLSANVGLLMLLDNGPHARQWRCLTSTQDRMAVGGTLFHKEGKGHSLILTLYITSGDINM</sequence>
<accession>A0A4Y1RUI7</accession>
<dbReference type="GO" id="GO:0016020">
    <property type="term" value="C:membrane"/>
    <property type="evidence" value="ECO:0007669"/>
    <property type="project" value="UniProtKB-SubCell"/>
</dbReference>